<organism evidence="1 2">
    <name type="scientific">Leifsonia poae</name>
    <dbReference type="NCBI Taxonomy" id="110933"/>
    <lineage>
        <taxon>Bacteria</taxon>
        <taxon>Bacillati</taxon>
        <taxon>Actinomycetota</taxon>
        <taxon>Actinomycetes</taxon>
        <taxon>Micrococcales</taxon>
        <taxon>Microbacteriaceae</taxon>
        <taxon>Leifsonia</taxon>
    </lineage>
</organism>
<sequence>MASGHEFFSNASPEQVRSVVAQALTERGFTLESTPAGGFVAKRGSVLMTVLFGGLSGRQLAMSFTVQIMHLDGQIVTRLGRVAAGAVATGGALGATKTDTVFKETANAIGAALAAAGILASSRQVS</sequence>
<evidence type="ECO:0000313" key="1">
    <source>
        <dbReference type="EMBL" id="GLJ76914.1"/>
    </source>
</evidence>
<dbReference type="Proteomes" id="UP001142372">
    <property type="component" value="Unassembled WGS sequence"/>
</dbReference>
<keyword evidence="2" id="KW-1185">Reference proteome</keyword>
<gene>
    <name evidence="1" type="ORF">GCM10017584_24880</name>
</gene>
<reference evidence="1" key="2">
    <citation type="submission" date="2023-01" db="EMBL/GenBank/DDBJ databases">
        <authorList>
            <person name="Sun Q."/>
            <person name="Evtushenko L."/>
        </authorList>
    </citation>
    <scope>NUCLEOTIDE SEQUENCE</scope>
    <source>
        <strain evidence="1">VKM Ac-1401</strain>
    </source>
</reference>
<proteinExistence type="predicted"/>
<evidence type="ECO:0000313" key="2">
    <source>
        <dbReference type="Proteomes" id="UP001142372"/>
    </source>
</evidence>
<name>A0A9W6HBD8_9MICO</name>
<reference evidence="1" key="1">
    <citation type="journal article" date="2014" name="Int. J. Syst. Evol. Microbiol.">
        <title>Complete genome sequence of Corynebacterium casei LMG S-19264T (=DSM 44701T), isolated from a smear-ripened cheese.</title>
        <authorList>
            <consortium name="US DOE Joint Genome Institute (JGI-PGF)"/>
            <person name="Walter F."/>
            <person name="Albersmeier A."/>
            <person name="Kalinowski J."/>
            <person name="Ruckert C."/>
        </authorList>
    </citation>
    <scope>NUCLEOTIDE SEQUENCE</scope>
    <source>
        <strain evidence="1">VKM Ac-1401</strain>
    </source>
</reference>
<accession>A0A9W6HBD8</accession>
<dbReference type="EMBL" id="BSEN01000012">
    <property type="protein sequence ID" value="GLJ76914.1"/>
    <property type="molecule type" value="Genomic_DNA"/>
</dbReference>
<comment type="caution">
    <text evidence="1">The sequence shown here is derived from an EMBL/GenBank/DDBJ whole genome shotgun (WGS) entry which is preliminary data.</text>
</comment>
<protein>
    <submittedName>
        <fullName evidence="1">Uncharacterized protein</fullName>
    </submittedName>
</protein>
<dbReference type="AlphaFoldDB" id="A0A9W6HBD8"/>
<dbReference type="RefSeq" id="WP_271177570.1">
    <property type="nucleotide sequence ID" value="NZ_BAAAJO010000002.1"/>
</dbReference>